<dbReference type="GO" id="GO:0005975">
    <property type="term" value="P:carbohydrate metabolic process"/>
    <property type="evidence" value="ECO:0007669"/>
    <property type="project" value="InterPro"/>
</dbReference>
<feature type="signal peptide" evidence="1">
    <location>
        <begin position="1"/>
        <end position="20"/>
    </location>
</feature>
<evidence type="ECO:0000256" key="1">
    <source>
        <dbReference type="SAM" id="SignalP"/>
    </source>
</evidence>
<accession>A0A1I6T9S1</accession>
<name>A0A1I6T9S1_9FLAO</name>
<sequence>MNIMKKIILSSLLIILTACSSNKENKELAATILADEDFKSVKERALEVVKTGFNAGDGYGEVWIRDYNTFIELSAEVFDKETLKENLLVFFRLQGEDGNIIDGFIPKEKAVATEGGYKYIYSDLEPNYCGHKNTVETDHESSLVQAVYKYVIKTGDREFMNEKVGELTVAERMEKSMEFLMNERWSDKYGLIYGATTADWGDVQHSHPWGVFITDDTHYCLDIYDNAMLLIALDNMMELIPATKAKWEPIRKDIAKNTMEVLWDEKNQKFIPHVYLEGSPYPDDFNENEIYYHGGTAVAIEAGLLNKKQIKTSLNKMIANVKESGAGSIGLTMYPPYPEWAFENKGMYPYGYQNGGDWTWFGGRMIQQLINYGFIKEAYQQMKPMTERVVVNDGFYEWYTVDNKPEGSGTFRGSAGVLYIAIEQFYDWAEQVENK</sequence>
<dbReference type="Proteomes" id="UP000183209">
    <property type="component" value="Unassembled WGS sequence"/>
</dbReference>
<dbReference type="InterPro" id="IPR012341">
    <property type="entry name" value="6hp_glycosidase-like_sf"/>
</dbReference>
<feature type="chain" id="PRO_5010333325" description="Glycosyl hydrolase 36 catalytic domain-containing protein" evidence="1">
    <location>
        <begin position="21"/>
        <end position="435"/>
    </location>
</feature>
<evidence type="ECO:0000313" key="2">
    <source>
        <dbReference type="EMBL" id="SFS85707.1"/>
    </source>
</evidence>
<evidence type="ECO:0008006" key="4">
    <source>
        <dbReference type="Google" id="ProtNLM"/>
    </source>
</evidence>
<organism evidence="2 3">
    <name type="scientific">Zhouia amylolytica</name>
    <dbReference type="NCBI Taxonomy" id="376730"/>
    <lineage>
        <taxon>Bacteria</taxon>
        <taxon>Pseudomonadati</taxon>
        <taxon>Bacteroidota</taxon>
        <taxon>Flavobacteriia</taxon>
        <taxon>Flavobacteriales</taxon>
        <taxon>Flavobacteriaceae</taxon>
        <taxon>Zhouia</taxon>
    </lineage>
</organism>
<keyword evidence="1" id="KW-0732">Signal</keyword>
<dbReference type="AlphaFoldDB" id="A0A1I6T9S1"/>
<dbReference type="Gene3D" id="1.50.10.10">
    <property type="match status" value="1"/>
</dbReference>
<dbReference type="EMBL" id="FPAG01000005">
    <property type="protein sequence ID" value="SFS85707.1"/>
    <property type="molecule type" value="Genomic_DNA"/>
</dbReference>
<dbReference type="InterPro" id="IPR008928">
    <property type="entry name" value="6-hairpin_glycosidase_sf"/>
</dbReference>
<dbReference type="SUPFAM" id="SSF48208">
    <property type="entry name" value="Six-hairpin glycosidases"/>
    <property type="match status" value="1"/>
</dbReference>
<proteinExistence type="predicted"/>
<reference evidence="2 3" key="1">
    <citation type="submission" date="2016-10" db="EMBL/GenBank/DDBJ databases">
        <authorList>
            <person name="de Groot N.N."/>
        </authorList>
    </citation>
    <scope>NUCLEOTIDE SEQUENCE [LARGE SCALE GENOMIC DNA]</scope>
    <source>
        <strain evidence="2 3">CGMCC 1.6114</strain>
    </source>
</reference>
<gene>
    <name evidence="2" type="ORF">SAMN04487906_1921</name>
</gene>
<dbReference type="PROSITE" id="PS51257">
    <property type="entry name" value="PROKAR_LIPOPROTEIN"/>
    <property type="match status" value="1"/>
</dbReference>
<protein>
    <recommendedName>
        <fullName evidence="4">Glycosyl hydrolase 36 catalytic domain-containing protein</fullName>
    </recommendedName>
</protein>
<evidence type="ECO:0000313" key="3">
    <source>
        <dbReference type="Proteomes" id="UP000183209"/>
    </source>
</evidence>